<dbReference type="InParanoid" id="A0A2P6N7Y3"/>
<dbReference type="AlphaFoldDB" id="A0A2P6N7Y3"/>
<evidence type="ECO:0000313" key="1">
    <source>
        <dbReference type="EMBL" id="PRP80060.1"/>
    </source>
</evidence>
<accession>A0A2P6N7Y3</accession>
<comment type="caution">
    <text evidence="1">The sequence shown here is derived from an EMBL/GenBank/DDBJ whole genome shotgun (WGS) entry which is preliminary data.</text>
</comment>
<dbReference type="Proteomes" id="UP000241769">
    <property type="component" value="Unassembled WGS sequence"/>
</dbReference>
<proteinExistence type="predicted"/>
<organism evidence="1 2">
    <name type="scientific">Planoprotostelium fungivorum</name>
    <dbReference type="NCBI Taxonomy" id="1890364"/>
    <lineage>
        <taxon>Eukaryota</taxon>
        <taxon>Amoebozoa</taxon>
        <taxon>Evosea</taxon>
        <taxon>Variosea</taxon>
        <taxon>Cavosteliida</taxon>
        <taxon>Cavosteliaceae</taxon>
        <taxon>Planoprotostelium</taxon>
    </lineage>
</organism>
<sequence length="144" mass="16456">MFRTITNKRQLSALLWVFSSHPLSALLSGRLILRLDTSPQHAVLTDQHEKDLRLCRIVVDAIKALRHQPPKTWIPLLLKKSYIVTSIFSTTGTIQRSSIYLQVHHDVSPSGRDSITQPRLIQPSQTVELLIAQARFLHLAYRVM</sequence>
<protein>
    <submittedName>
        <fullName evidence="1">Uncharacterized protein</fullName>
    </submittedName>
</protein>
<reference evidence="1 2" key="1">
    <citation type="journal article" date="2018" name="Genome Biol. Evol.">
        <title>Multiple Roots of Fruiting Body Formation in Amoebozoa.</title>
        <authorList>
            <person name="Hillmann F."/>
            <person name="Forbes G."/>
            <person name="Novohradska S."/>
            <person name="Ferling I."/>
            <person name="Riege K."/>
            <person name="Groth M."/>
            <person name="Westermann M."/>
            <person name="Marz M."/>
            <person name="Spaller T."/>
            <person name="Winckler T."/>
            <person name="Schaap P."/>
            <person name="Glockner G."/>
        </authorList>
    </citation>
    <scope>NUCLEOTIDE SEQUENCE [LARGE SCALE GENOMIC DNA]</scope>
    <source>
        <strain evidence="1 2">Jena</strain>
    </source>
</reference>
<name>A0A2P6N7Y3_9EUKA</name>
<keyword evidence="2" id="KW-1185">Reference proteome</keyword>
<dbReference type="EMBL" id="MDYQ01000162">
    <property type="protein sequence ID" value="PRP80060.1"/>
    <property type="molecule type" value="Genomic_DNA"/>
</dbReference>
<gene>
    <name evidence="1" type="ORF">PROFUN_10743</name>
</gene>
<evidence type="ECO:0000313" key="2">
    <source>
        <dbReference type="Proteomes" id="UP000241769"/>
    </source>
</evidence>